<feature type="transmembrane region" description="Helical" evidence="1">
    <location>
        <begin position="12"/>
        <end position="29"/>
    </location>
</feature>
<dbReference type="Pfam" id="PF16022">
    <property type="entry name" value="DUF4783"/>
    <property type="match status" value="1"/>
</dbReference>
<reference evidence="2 3" key="1">
    <citation type="submission" date="2019-12" db="EMBL/GenBank/DDBJ databases">
        <authorList>
            <person name="Dong K."/>
        </authorList>
    </citation>
    <scope>NUCLEOTIDE SEQUENCE [LARGE SCALE GENOMIC DNA]</scope>
    <source>
        <strain evidence="2 3">JCM 31225</strain>
    </source>
</reference>
<protein>
    <submittedName>
        <fullName evidence="2">DUF4783 domain-containing protein</fullName>
    </submittedName>
</protein>
<dbReference type="AlphaFoldDB" id="A0A6N8KX08"/>
<dbReference type="InterPro" id="IPR031977">
    <property type="entry name" value="DUF4783"/>
</dbReference>
<dbReference type="Proteomes" id="UP000435036">
    <property type="component" value="Unassembled WGS sequence"/>
</dbReference>
<proteinExistence type="predicted"/>
<dbReference type="Gene3D" id="3.10.450.50">
    <property type="match status" value="1"/>
</dbReference>
<evidence type="ECO:0000256" key="1">
    <source>
        <dbReference type="SAM" id="Phobius"/>
    </source>
</evidence>
<organism evidence="2 3">
    <name type="scientific">Sphingobacterium humi</name>
    <dbReference type="NCBI Taxonomy" id="1796905"/>
    <lineage>
        <taxon>Bacteria</taxon>
        <taxon>Pseudomonadati</taxon>
        <taxon>Bacteroidota</taxon>
        <taxon>Sphingobacteriia</taxon>
        <taxon>Sphingobacteriales</taxon>
        <taxon>Sphingobacteriaceae</taxon>
        <taxon>Sphingobacterium</taxon>
    </lineage>
</organism>
<dbReference type="RefSeq" id="WP_160368695.1">
    <property type="nucleotide sequence ID" value="NZ_WSQA01000005.1"/>
</dbReference>
<keyword evidence="1" id="KW-0472">Membrane</keyword>
<keyword evidence="1" id="KW-0812">Transmembrane</keyword>
<keyword evidence="3" id="KW-1185">Reference proteome</keyword>
<sequence>MIQSINLSYRSIFKICCAFVLFPLFAFVVKNADIGNEIMEAFKSNNAKNIANYFGSNVSLSIKSDAGHYSKFQGEMLLNDFFQNNRTSEIKQVQRTSHTNSSFYIVYQLKSSTGTYRVFIKLSQAAGEVQITELRIE</sequence>
<gene>
    <name evidence="2" type="ORF">GQF63_07940</name>
</gene>
<evidence type="ECO:0000313" key="3">
    <source>
        <dbReference type="Proteomes" id="UP000435036"/>
    </source>
</evidence>
<evidence type="ECO:0000313" key="2">
    <source>
        <dbReference type="EMBL" id="MVZ61945.1"/>
    </source>
</evidence>
<name>A0A6N8KX08_9SPHI</name>
<comment type="caution">
    <text evidence="2">The sequence shown here is derived from an EMBL/GenBank/DDBJ whole genome shotgun (WGS) entry which is preliminary data.</text>
</comment>
<accession>A0A6N8KX08</accession>
<dbReference type="OrthoDB" id="1524766at2"/>
<keyword evidence="1" id="KW-1133">Transmembrane helix</keyword>
<dbReference type="EMBL" id="WSQA01000005">
    <property type="protein sequence ID" value="MVZ61945.1"/>
    <property type="molecule type" value="Genomic_DNA"/>
</dbReference>